<keyword evidence="1" id="KW-1133">Transmembrane helix</keyword>
<protein>
    <submittedName>
        <fullName evidence="2">Membrane protein</fullName>
    </submittedName>
</protein>
<feature type="transmembrane region" description="Helical" evidence="1">
    <location>
        <begin position="462"/>
        <end position="484"/>
    </location>
</feature>
<dbReference type="OrthoDB" id="5351555at2"/>
<name>A0A1X9T192_9BACT</name>
<evidence type="ECO:0000313" key="2">
    <source>
        <dbReference type="EMBL" id="ARR02233.1"/>
    </source>
</evidence>
<sequence length="720" mass="80147">MNTKTYLSGWRPAGKAYVEQIKDLILARNKGFNKMVELLHKQLIRKGRIRTKSNNFYHSTLRAMVYYIRSYNIKSSSTMPYDYNDHNRLGLNQFFVGQSPYNYYNGDPGDGIYHDKVEILCMPRAVSSGVKDADEQAPSLILTETTGVEVRKSESAPDEPNLTPLYYLDYQRYFLHDNSYVLLFNHPKGFVDGKRYSLIYKVSKTAEYRYYGYSNKEATMIYHYTFHTNRYEQTTQNGKQINKHLGNGSFSYSTHSISTETITGGDGDKEHTIIVVNANNTPINYIMDNLKMVEILDYQIFNYGVFPTDIDDNGKRTYHDWSEMLVEPPHNNYDDLKLTIQTNHKKYTLYPVGSYGGKAILNDGRILEGLANIDRSNHISNIDIRAFLTETFYADNDMPTRGAMKWYIEWSNHYALFIKEDKGVPGWVGFAVAVFAFIVTWYTGVPAAQWAVNAFTWAGAIYVAWAGAIFSGVGLFLSIMSGLGLMGAHMAKVGKIFSLVGGVINISTMISSAWAKVPTTAAANASALSAKSIASSGGLSQTSALYANTGFSNASALGSNLTTSSSVMFNSNSSIMFSSGTLSNSAVTSSFGLNAGISSGLYASGNTMISPLTAIAISQPVGLTTTQIINQSLDLLSSAYKTYSDARDMFRKPNEFSDDEVPTNDDKPQINYLPMNSEYIIRRHYNISDDYDLGLQSGTLLYLPSVREKLNQNDCAVNVP</sequence>
<dbReference type="Proteomes" id="UP000194265">
    <property type="component" value="Chromosome"/>
</dbReference>
<reference evidence="2 3" key="1">
    <citation type="journal article" date="2017" name="Genome Biol. Evol.">
        <title>Comparative Genomic Analysis Identifies a Campylobacter Clade Deficient in Selenium Metabolism.</title>
        <authorList>
            <person name="Miller W.G."/>
            <person name="Yee E."/>
            <person name="Lopes B.S."/>
            <person name="Chapman M.H."/>
            <person name="Huynh S."/>
            <person name="Bono J.L."/>
            <person name="Parker C.T."/>
            <person name="Strachan N.J.C."/>
            <person name="Forbes K.J."/>
        </authorList>
    </citation>
    <scope>NUCLEOTIDE SEQUENCE [LARGE SCALE GENOMIC DNA]</scope>
    <source>
        <strain evidence="2 3">RM8964</strain>
    </source>
</reference>
<gene>
    <name evidence="2" type="ORF">CVIC8964_0821</name>
</gene>
<dbReference type="RefSeq" id="WP_086333679.1">
    <property type="nucleotide sequence ID" value="NZ_CP018791.1"/>
</dbReference>
<organism evidence="2 3">
    <name type="scientific">Campylobacter vicugnae</name>
    <dbReference type="NCBI Taxonomy" id="1660076"/>
    <lineage>
        <taxon>Bacteria</taxon>
        <taxon>Pseudomonadati</taxon>
        <taxon>Campylobacterota</taxon>
        <taxon>Epsilonproteobacteria</taxon>
        <taxon>Campylobacterales</taxon>
        <taxon>Campylobacteraceae</taxon>
        <taxon>Campylobacter</taxon>
    </lineage>
</organism>
<evidence type="ECO:0000313" key="3">
    <source>
        <dbReference type="Proteomes" id="UP000194265"/>
    </source>
</evidence>
<keyword evidence="1" id="KW-0472">Membrane</keyword>
<dbReference type="EMBL" id="CP018791">
    <property type="protein sequence ID" value="ARR02233.1"/>
    <property type="molecule type" value="Genomic_DNA"/>
</dbReference>
<proteinExistence type="predicted"/>
<feature type="transmembrane region" description="Helical" evidence="1">
    <location>
        <begin position="424"/>
        <end position="442"/>
    </location>
</feature>
<evidence type="ECO:0000256" key="1">
    <source>
        <dbReference type="SAM" id="Phobius"/>
    </source>
</evidence>
<accession>A0A1X9T192</accession>
<dbReference type="AlphaFoldDB" id="A0A1X9T192"/>
<keyword evidence="1" id="KW-0812">Transmembrane</keyword>
<dbReference type="STRING" id="1660074.CVIC8964_0821"/>